<dbReference type="Proteomes" id="UP000298284">
    <property type="component" value="Unassembled WGS sequence"/>
</dbReference>
<evidence type="ECO:0000313" key="2">
    <source>
        <dbReference type="EMBL" id="TGD79601.1"/>
    </source>
</evidence>
<dbReference type="InterPro" id="IPR050228">
    <property type="entry name" value="Carboxylesterase_BioH"/>
</dbReference>
<dbReference type="PANTHER" id="PTHR43194">
    <property type="entry name" value="HYDROLASE ALPHA/BETA FOLD FAMILY"/>
    <property type="match status" value="1"/>
</dbReference>
<dbReference type="SUPFAM" id="SSF53474">
    <property type="entry name" value="alpha/beta-Hydrolases"/>
    <property type="match status" value="1"/>
</dbReference>
<keyword evidence="3" id="KW-1185">Reference proteome</keyword>
<keyword evidence="2" id="KW-0378">Hydrolase</keyword>
<dbReference type="InterPro" id="IPR029058">
    <property type="entry name" value="AB_hydrolase_fold"/>
</dbReference>
<dbReference type="AlphaFoldDB" id="A0A4Z0MJB6"/>
<comment type="caution">
    <text evidence="2">The sequence shown here is derived from an EMBL/GenBank/DDBJ whole genome shotgun (WGS) entry which is preliminary data.</text>
</comment>
<organism evidence="2 3">
    <name type="scientific">Hymenobacter wooponensis</name>
    <dbReference type="NCBI Taxonomy" id="1525360"/>
    <lineage>
        <taxon>Bacteria</taxon>
        <taxon>Pseudomonadati</taxon>
        <taxon>Bacteroidota</taxon>
        <taxon>Cytophagia</taxon>
        <taxon>Cytophagales</taxon>
        <taxon>Hymenobacteraceae</taxon>
        <taxon>Hymenobacter</taxon>
    </lineage>
</organism>
<dbReference type="EMBL" id="SRKZ01000004">
    <property type="protein sequence ID" value="TGD79601.1"/>
    <property type="molecule type" value="Genomic_DNA"/>
</dbReference>
<reference evidence="2 3" key="1">
    <citation type="submission" date="2019-04" db="EMBL/GenBank/DDBJ databases">
        <authorList>
            <person name="Feng G."/>
            <person name="Zhang J."/>
            <person name="Zhu H."/>
        </authorList>
    </citation>
    <scope>NUCLEOTIDE SEQUENCE [LARGE SCALE GENOMIC DNA]</scope>
    <source>
        <strain evidence="2 3">JCM 19491</strain>
    </source>
</reference>
<gene>
    <name evidence="2" type="ORF">EU557_15380</name>
</gene>
<dbReference type="OrthoDB" id="9785847at2"/>
<dbReference type="Gene3D" id="3.40.50.1820">
    <property type="entry name" value="alpha/beta hydrolase"/>
    <property type="match status" value="1"/>
</dbReference>
<evidence type="ECO:0000313" key="3">
    <source>
        <dbReference type="Proteomes" id="UP000298284"/>
    </source>
</evidence>
<accession>A0A4Z0MJB6</accession>
<dbReference type="Pfam" id="PF12697">
    <property type="entry name" value="Abhydrolase_6"/>
    <property type="match status" value="1"/>
</dbReference>
<dbReference type="PANTHER" id="PTHR43194:SF2">
    <property type="entry name" value="PEROXISOMAL MEMBRANE PROTEIN LPX1"/>
    <property type="match status" value="1"/>
</dbReference>
<dbReference type="GO" id="GO:0016787">
    <property type="term" value="F:hydrolase activity"/>
    <property type="evidence" value="ECO:0007669"/>
    <property type="project" value="UniProtKB-KW"/>
</dbReference>
<sequence length="300" mass="32495">MCSFAFTMSSHSVAAINPSVPTAVKLLRWKFRLLSALSTELAFGAAWRLFTTPRKLPEKNWEAAAVAEARQFRVSTPRGAVAVYEWNAKGSRTVLLVHGWEHRASFWGVMARGLVAAGFRVVALDGPAHGASAGSRTTLPAFARAVQAVADEVGEVYAVVAHSLGAAATAGIPVEFNRATTGRLPRLVLLAAPGSTTAVAQRFAQLLHLPQAVVQRMRRYIQEQHGRDAESFSLIKTGRTLPTDQAMLFHDFADESIPFAEAEEIAANWPGLNFRPTTGLGHNGVMRDAGVIKQIVEFLR</sequence>
<proteinExistence type="predicted"/>
<name>A0A4Z0MJB6_9BACT</name>
<evidence type="ECO:0000259" key="1">
    <source>
        <dbReference type="Pfam" id="PF12697"/>
    </source>
</evidence>
<feature type="domain" description="AB hydrolase-1" evidence="1">
    <location>
        <begin position="94"/>
        <end position="223"/>
    </location>
</feature>
<dbReference type="InterPro" id="IPR000073">
    <property type="entry name" value="AB_hydrolase_1"/>
</dbReference>
<protein>
    <submittedName>
        <fullName evidence="2">Alpha/beta hydrolase</fullName>
    </submittedName>
</protein>